<accession>A0ABD3RD15</accession>
<proteinExistence type="inferred from homology"/>
<evidence type="ECO:0000256" key="1">
    <source>
        <dbReference type="ARBA" id="ARBA00004123"/>
    </source>
</evidence>
<keyword evidence="7" id="KW-1185">Reference proteome</keyword>
<dbReference type="EMBL" id="JALLPB020000297">
    <property type="protein sequence ID" value="KAL3810844.1"/>
    <property type="molecule type" value="Genomic_DNA"/>
</dbReference>
<evidence type="ECO:0000313" key="7">
    <source>
        <dbReference type="Proteomes" id="UP001530377"/>
    </source>
</evidence>
<dbReference type="PANTHER" id="PTHR10015:SF206">
    <property type="entry name" value="HSF-TYPE DNA-BINDING DOMAIN-CONTAINING PROTEIN"/>
    <property type="match status" value="1"/>
</dbReference>
<dbReference type="GO" id="GO:0005634">
    <property type="term" value="C:nucleus"/>
    <property type="evidence" value="ECO:0007669"/>
    <property type="project" value="UniProtKB-SubCell"/>
</dbReference>
<dbReference type="SMART" id="SM00415">
    <property type="entry name" value="HSF"/>
    <property type="match status" value="1"/>
</dbReference>
<dbReference type="InterPro" id="IPR036390">
    <property type="entry name" value="WH_DNA-bd_sf"/>
</dbReference>
<gene>
    <name evidence="6" type="ORF">ACHAXA_007499</name>
</gene>
<dbReference type="Proteomes" id="UP001530377">
    <property type="component" value="Unassembled WGS sequence"/>
</dbReference>
<name>A0ABD3RD15_9STRA</name>
<comment type="subcellular location">
    <subcellularLocation>
        <location evidence="1">Nucleus</location>
    </subcellularLocation>
</comment>
<dbReference type="SUPFAM" id="SSF46785">
    <property type="entry name" value="Winged helix' DNA-binding domain"/>
    <property type="match status" value="1"/>
</dbReference>
<dbReference type="PANTHER" id="PTHR10015">
    <property type="entry name" value="HEAT SHOCK TRANSCRIPTION FACTOR"/>
    <property type="match status" value="1"/>
</dbReference>
<sequence length="310" mass="35136">MQPPTVWGRLAPLTLLPLCHKSLNRCYHYYQISSKAHRHNISNNIMESNSNSFLSCESSRHMTNEAHPQQVKVKVEGHFPFRLYGMLEYATYYEHCSAVSWSDDGRAFTIHQEDKFVEHIVPMFFKQTKFRSFTRQLNIWGFKRLALPSSYGWAHDYFIRGNIHGLKSIERVGIKMRNTSKEGPPKTVAILKVTETRQRWNAASRVETCALLGVVSPASPVTTTGVLIDSSISSKETFDPYNTAQSVNAPALVMMPTQPLMIDAADAAMFLFSNIFGCAQRSLDDDLYSILSLNEGFEDFMTAISRSESE</sequence>
<organism evidence="6 7">
    <name type="scientific">Cyclostephanos tholiformis</name>
    <dbReference type="NCBI Taxonomy" id="382380"/>
    <lineage>
        <taxon>Eukaryota</taxon>
        <taxon>Sar</taxon>
        <taxon>Stramenopiles</taxon>
        <taxon>Ochrophyta</taxon>
        <taxon>Bacillariophyta</taxon>
        <taxon>Coscinodiscophyceae</taxon>
        <taxon>Thalassiosirophycidae</taxon>
        <taxon>Stephanodiscales</taxon>
        <taxon>Stephanodiscaceae</taxon>
        <taxon>Cyclostephanos</taxon>
    </lineage>
</organism>
<dbReference type="Gene3D" id="1.10.10.10">
    <property type="entry name" value="Winged helix-like DNA-binding domain superfamily/Winged helix DNA-binding domain"/>
    <property type="match status" value="1"/>
</dbReference>
<reference evidence="6 7" key="1">
    <citation type="submission" date="2024-10" db="EMBL/GenBank/DDBJ databases">
        <title>Updated reference genomes for cyclostephanoid diatoms.</title>
        <authorList>
            <person name="Roberts W.R."/>
            <person name="Alverson A.J."/>
        </authorList>
    </citation>
    <scope>NUCLEOTIDE SEQUENCE [LARGE SCALE GENOMIC DNA]</scope>
    <source>
        <strain evidence="6 7">AJA228-03</strain>
    </source>
</reference>
<evidence type="ECO:0000313" key="6">
    <source>
        <dbReference type="EMBL" id="KAL3810844.1"/>
    </source>
</evidence>
<protein>
    <recommendedName>
        <fullName evidence="5">HSF-type DNA-binding domain-containing protein</fullName>
    </recommendedName>
</protein>
<comment type="caution">
    <text evidence="6">The sequence shown here is derived from an EMBL/GenBank/DDBJ whole genome shotgun (WGS) entry which is preliminary data.</text>
</comment>
<dbReference type="GO" id="GO:0003677">
    <property type="term" value="F:DNA binding"/>
    <property type="evidence" value="ECO:0007669"/>
    <property type="project" value="UniProtKB-KW"/>
</dbReference>
<evidence type="ECO:0000256" key="3">
    <source>
        <dbReference type="ARBA" id="ARBA00023242"/>
    </source>
</evidence>
<dbReference type="InterPro" id="IPR036388">
    <property type="entry name" value="WH-like_DNA-bd_sf"/>
</dbReference>
<dbReference type="InterPro" id="IPR000232">
    <property type="entry name" value="HSF_DNA-bd"/>
</dbReference>
<feature type="domain" description="HSF-type DNA-binding" evidence="5">
    <location>
        <begin position="75"/>
        <end position="172"/>
    </location>
</feature>
<comment type="similarity">
    <text evidence="4">Belongs to the HSF family.</text>
</comment>
<dbReference type="AlphaFoldDB" id="A0ABD3RD15"/>
<evidence type="ECO:0000256" key="2">
    <source>
        <dbReference type="ARBA" id="ARBA00023125"/>
    </source>
</evidence>
<dbReference type="Pfam" id="PF00447">
    <property type="entry name" value="HSF_DNA-bind"/>
    <property type="match status" value="1"/>
</dbReference>
<evidence type="ECO:0000256" key="4">
    <source>
        <dbReference type="RuleBase" id="RU004020"/>
    </source>
</evidence>
<keyword evidence="3" id="KW-0539">Nucleus</keyword>
<evidence type="ECO:0000259" key="5">
    <source>
        <dbReference type="SMART" id="SM00415"/>
    </source>
</evidence>
<keyword evidence="2" id="KW-0238">DNA-binding</keyword>